<dbReference type="InterPro" id="IPR002227">
    <property type="entry name" value="Tyrosinase_Cu-bd"/>
</dbReference>
<dbReference type="Proteomes" id="UP001391051">
    <property type="component" value="Unassembled WGS sequence"/>
</dbReference>
<dbReference type="PRINTS" id="PR00092">
    <property type="entry name" value="TYROSINASE"/>
</dbReference>
<keyword evidence="7" id="KW-1185">Reference proteome</keyword>
<dbReference type="InterPro" id="IPR008922">
    <property type="entry name" value="Di-copper_centre_dom_sf"/>
</dbReference>
<dbReference type="RefSeq" id="XP_066693165.1">
    <property type="nucleotide sequence ID" value="XM_066850927.1"/>
</dbReference>
<evidence type="ECO:0000313" key="7">
    <source>
        <dbReference type="Proteomes" id="UP001391051"/>
    </source>
</evidence>
<dbReference type="SUPFAM" id="SSF48056">
    <property type="entry name" value="Di-copper centre-containing domain"/>
    <property type="match status" value="1"/>
</dbReference>
<keyword evidence="2" id="KW-0560">Oxidoreductase</keyword>
<sequence length="395" mass="43465">MRFSLGSSLLLLSSAAAYTPEPTDQTDAVAAKSFETLKNAVADGSLKKELATRGVSQECTIANAAVRKEYADLSDAEKTDYIDAVRCLMTKPSITPPELVPGARTRYDDFVATHMNLTRTIHMTGNFLSWHRYFVYTWETALRDECGYKGYQPYWNWVKSSMDPIHSPYMDGSPTSQGGNGVYAPHKCTPFVNNSTLCIPQAEGGGCVETGPYGVITANISATSPTFFPDSGDVPVGPMFSYSPRCLKRDISPWMTSQWLTDNHTMELFASPSHDIAVFQDLLQIDQPQGPICVHSAGHFTWNGDPGGDVYNSPGDPLFWLLHANVDRVWWMWQNQAPIERSFSIAGTRTMANEPPSANATLDDLLDMGFNGDQSPVREHVSTVGGAVLLCLRLK</sequence>
<keyword evidence="3" id="KW-0732">Signal</keyword>
<comment type="caution">
    <text evidence="6">The sequence shown here is derived from an EMBL/GenBank/DDBJ whole genome shotgun (WGS) entry which is preliminary data.</text>
</comment>
<evidence type="ECO:0000256" key="3">
    <source>
        <dbReference type="SAM" id="SignalP"/>
    </source>
</evidence>
<evidence type="ECO:0000259" key="4">
    <source>
        <dbReference type="PROSITE" id="PS00497"/>
    </source>
</evidence>
<keyword evidence="1" id="KW-0479">Metal-binding</keyword>
<protein>
    <recommendedName>
        <fullName evidence="4 5">Tyrosinase copper-binding domain-containing protein</fullName>
    </recommendedName>
</protein>
<feature type="domain" description="Tyrosinase copper-binding" evidence="4">
    <location>
        <begin position="122"/>
        <end position="139"/>
    </location>
</feature>
<accession>A0ABR1PTR5</accession>
<dbReference type="PROSITE" id="PS00497">
    <property type="entry name" value="TYROSINASE_1"/>
    <property type="match status" value="1"/>
</dbReference>
<evidence type="ECO:0000313" key="6">
    <source>
        <dbReference type="EMBL" id="KAK7937837.1"/>
    </source>
</evidence>
<name>A0ABR1PTR5_9PEZI</name>
<reference evidence="6 7" key="1">
    <citation type="submission" date="2023-01" db="EMBL/GenBank/DDBJ databases">
        <title>Analysis of 21 Apiospora genomes using comparative genomics revels a genus with tremendous synthesis potential of carbohydrate active enzymes and secondary metabolites.</title>
        <authorList>
            <person name="Sorensen T."/>
        </authorList>
    </citation>
    <scope>NUCLEOTIDE SEQUENCE [LARGE SCALE GENOMIC DNA]</scope>
    <source>
        <strain evidence="6 7">CBS 24483</strain>
    </source>
</reference>
<dbReference type="PANTHER" id="PTHR11474">
    <property type="entry name" value="TYROSINASE FAMILY MEMBER"/>
    <property type="match status" value="1"/>
</dbReference>
<evidence type="ECO:0000256" key="2">
    <source>
        <dbReference type="ARBA" id="ARBA00023002"/>
    </source>
</evidence>
<dbReference type="Gene3D" id="1.10.1280.10">
    <property type="entry name" value="Di-copper center containing domain from catechol oxidase"/>
    <property type="match status" value="1"/>
</dbReference>
<dbReference type="Pfam" id="PF00264">
    <property type="entry name" value="Tyrosinase"/>
    <property type="match status" value="1"/>
</dbReference>
<evidence type="ECO:0000256" key="1">
    <source>
        <dbReference type="ARBA" id="ARBA00022723"/>
    </source>
</evidence>
<dbReference type="GeneID" id="92083989"/>
<proteinExistence type="predicted"/>
<feature type="signal peptide" evidence="3">
    <location>
        <begin position="1"/>
        <end position="17"/>
    </location>
</feature>
<evidence type="ECO:0000259" key="5">
    <source>
        <dbReference type="PROSITE" id="PS00498"/>
    </source>
</evidence>
<dbReference type="EMBL" id="JAQQWE010000010">
    <property type="protein sequence ID" value="KAK7937837.1"/>
    <property type="molecule type" value="Genomic_DNA"/>
</dbReference>
<dbReference type="PROSITE" id="PS00498">
    <property type="entry name" value="TYROSINASE_2"/>
    <property type="match status" value="1"/>
</dbReference>
<dbReference type="InterPro" id="IPR050316">
    <property type="entry name" value="Tyrosinase/Hemocyanin"/>
</dbReference>
<feature type="chain" id="PRO_5047286432" description="Tyrosinase copper-binding domain-containing protein" evidence="3">
    <location>
        <begin position="18"/>
        <end position="395"/>
    </location>
</feature>
<organism evidence="6 7">
    <name type="scientific">Apiospora aurea</name>
    <dbReference type="NCBI Taxonomy" id="335848"/>
    <lineage>
        <taxon>Eukaryota</taxon>
        <taxon>Fungi</taxon>
        <taxon>Dikarya</taxon>
        <taxon>Ascomycota</taxon>
        <taxon>Pezizomycotina</taxon>
        <taxon>Sordariomycetes</taxon>
        <taxon>Xylariomycetidae</taxon>
        <taxon>Amphisphaeriales</taxon>
        <taxon>Apiosporaceae</taxon>
        <taxon>Apiospora</taxon>
    </lineage>
</organism>
<gene>
    <name evidence="6" type="ORF">PG986_014705</name>
</gene>
<feature type="domain" description="Tyrosinase copper-binding" evidence="5">
    <location>
        <begin position="316"/>
        <end position="327"/>
    </location>
</feature>
<dbReference type="PANTHER" id="PTHR11474:SF125">
    <property type="entry name" value="N-ACETYL-6-HYDROXYTRYPTOPHAN OXIDASE IVOB-RELATED"/>
    <property type="match status" value="1"/>
</dbReference>